<feature type="transmembrane region" description="Helical" evidence="1">
    <location>
        <begin position="45"/>
        <end position="62"/>
    </location>
</feature>
<feature type="transmembrane region" description="Helical" evidence="1">
    <location>
        <begin position="21"/>
        <end position="39"/>
    </location>
</feature>
<dbReference type="Pfam" id="PF00211">
    <property type="entry name" value="Guanylate_cyc"/>
    <property type="match status" value="1"/>
</dbReference>
<evidence type="ECO:0000313" key="3">
    <source>
        <dbReference type="EMBL" id="TGK95999.1"/>
    </source>
</evidence>
<feature type="transmembrane region" description="Helical" evidence="1">
    <location>
        <begin position="74"/>
        <end position="96"/>
    </location>
</feature>
<organism evidence="3 4">
    <name type="scientific">Leptospira brenneri</name>
    <dbReference type="NCBI Taxonomy" id="2023182"/>
    <lineage>
        <taxon>Bacteria</taxon>
        <taxon>Pseudomonadati</taxon>
        <taxon>Spirochaetota</taxon>
        <taxon>Spirochaetia</taxon>
        <taxon>Leptospirales</taxon>
        <taxon>Leptospiraceae</taxon>
        <taxon>Leptospira</taxon>
    </lineage>
</organism>
<sequence>MATKSEQILREKEIEGIKFSLYGKILIFSLLTIVTFFVAQTLFEILTITCISLVFNVVLYILSKFLKRGKLVSFVGIFCVVIDLFIITILPFIWYNAVGGESQVPRTYLIKTYLHFIIAATLVMNAFSIQPIYPMIYALGVVVSQAGILVYAQQDPRFVSTENFKEAFLGPAAHVNNYIFSMGIIGVLGFFLAFLTYRVRRTIFYAVNNEVKMSQLSRYFSPNIVAEMNHAEDDFFKPGGKETTIAVLFCDIVGFTQISETLGPEKTMALLSEYHGFMLDVVFEHRGTLDKFIGDGMMVTFGTPISDKTDATNAVQAGIAMFRALSLWNQKRETNGEKPIAIRIGIHYGPVVVGNVGVEKRLEYTVIGDTVNAASRLESLGKELKRNFLISKELYDQISLESKQNLKVKSMGTLSLRGKTKTTEILSVEITL</sequence>
<dbReference type="OrthoDB" id="341967at2"/>
<reference evidence="3" key="1">
    <citation type="journal article" date="2019" name="PLoS Negl. Trop. Dis.">
        <title>Revisiting the worldwide diversity of Leptospira species in the environment.</title>
        <authorList>
            <person name="Vincent A.T."/>
            <person name="Schiettekatte O."/>
            <person name="Bourhy P."/>
            <person name="Veyrier F.J."/>
            <person name="Picardeau M."/>
        </authorList>
    </citation>
    <scope>NUCLEOTIDE SEQUENCE [LARGE SCALE GENOMIC DNA]</scope>
    <source>
        <strain evidence="3">201800277</strain>
    </source>
</reference>
<keyword evidence="4" id="KW-1185">Reference proteome</keyword>
<dbReference type="CDD" id="cd07302">
    <property type="entry name" value="CHD"/>
    <property type="match status" value="1"/>
</dbReference>
<dbReference type="AlphaFoldDB" id="A0A2M9Y6H1"/>
<keyword evidence="1" id="KW-0812">Transmembrane</keyword>
<dbReference type="PANTHER" id="PTHR43081:SF1">
    <property type="entry name" value="ADENYLATE CYCLASE, TERMINAL-DIFFERENTIATION SPECIFIC"/>
    <property type="match status" value="1"/>
</dbReference>
<protein>
    <submittedName>
        <fullName evidence="3">Adenylate/guanylate cyclase domain-containing protein</fullName>
    </submittedName>
</protein>
<dbReference type="InterPro" id="IPR001054">
    <property type="entry name" value="A/G_cyclase"/>
</dbReference>
<feature type="domain" description="Guanylate cyclase" evidence="2">
    <location>
        <begin position="246"/>
        <end position="378"/>
    </location>
</feature>
<dbReference type="PROSITE" id="PS50125">
    <property type="entry name" value="GUANYLATE_CYCLASE_2"/>
    <property type="match status" value="1"/>
</dbReference>
<dbReference type="GO" id="GO:0004016">
    <property type="term" value="F:adenylate cyclase activity"/>
    <property type="evidence" value="ECO:0007669"/>
    <property type="project" value="UniProtKB-ARBA"/>
</dbReference>
<dbReference type="RefSeq" id="WP_100789046.1">
    <property type="nucleotide sequence ID" value="NZ_NPDQ01000001.1"/>
</dbReference>
<name>A0A2M9Y6H1_9LEPT</name>
<evidence type="ECO:0000256" key="1">
    <source>
        <dbReference type="SAM" id="Phobius"/>
    </source>
</evidence>
<gene>
    <name evidence="3" type="ORF">EHQ30_05060</name>
</gene>
<dbReference type="EMBL" id="RQFP01000001">
    <property type="protein sequence ID" value="TGK95999.1"/>
    <property type="molecule type" value="Genomic_DNA"/>
</dbReference>
<dbReference type="GO" id="GO:0009190">
    <property type="term" value="P:cyclic nucleotide biosynthetic process"/>
    <property type="evidence" value="ECO:0007669"/>
    <property type="project" value="InterPro"/>
</dbReference>
<comment type="caution">
    <text evidence="3">The sequence shown here is derived from an EMBL/GenBank/DDBJ whole genome shotgun (WGS) entry which is preliminary data.</text>
</comment>
<proteinExistence type="predicted"/>
<dbReference type="SMART" id="SM00044">
    <property type="entry name" value="CYCc"/>
    <property type="match status" value="1"/>
</dbReference>
<feature type="transmembrane region" description="Helical" evidence="1">
    <location>
        <begin position="178"/>
        <end position="197"/>
    </location>
</feature>
<keyword evidence="1" id="KW-1133">Transmembrane helix</keyword>
<dbReference type="GO" id="GO:0035556">
    <property type="term" value="P:intracellular signal transduction"/>
    <property type="evidence" value="ECO:0007669"/>
    <property type="project" value="InterPro"/>
</dbReference>
<dbReference type="PANTHER" id="PTHR43081">
    <property type="entry name" value="ADENYLATE CYCLASE, TERMINAL-DIFFERENTIATION SPECIFIC-RELATED"/>
    <property type="match status" value="1"/>
</dbReference>
<dbReference type="InterPro" id="IPR029787">
    <property type="entry name" value="Nucleotide_cyclase"/>
</dbReference>
<feature type="transmembrane region" description="Helical" evidence="1">
    <location>
        <begin position="134"/>
        <end position="152"/>
    </location>
</feature>
<dbReference type="Gene3D" id="3.30.70.1230">
    <property type="entry name" value="Nucleotide cyclase"/>
    <property type="match status" value="1"/>
</dbReference>
<evidence type="ECO:0000259" key="2">
    <source>
        <dbReference type="PROSITE" id="PS50125"/>
    </source>
</evidence>
<dbReference type="Proteomes" id="UP000297891">
    <property type="component" value="Unassembled WGS sequence"/>
</dbReference>
<dbReference type="SUPFAM" id="SSF55073">
    <property type="entry name" value="Nucleotide cyclase"/>
    <property type="match status" value="1"/>
</dbReference>
<dbReference type="InterPro" id="IPR050697">
    <property type="entry name" value="Adenylyl/Guanylyl_Cyclase_3/4"/>
</dbReference>
<feature type="transmembrane region" description="Helical" evidence="1">
    <location>
        <begin position="108"/>
        <end position="127"/>
    </location>
</feature>
<accession>A0A2M9Y6H1</accession>
<keyword evidence="1" id="KW-0472">Membrane</keyword>
<evidence type="ECO:0000313" key="4">
    <source>
        <dbReference type="Proteomes" id="UP000297891"/>
    </source>
</evidence>